<dbReference type="EMBL" id="NTFS01000503">
    <property type="protein sequence ID" value="PAX50987.1"/>
    <property type="molecule type" value="Genomic_DNA"/>
</dbReference>
<organism evidence="2 3">
    <name type="scientific">Brunnivagina elsteri CCALA 953</name>
    <dbReference type="NCBI Taxonomy" id="987040"/>
    <lineage>
        <taxon>Bacteria</taxon>
        <taxon>Bacillati</taxon>
        <taxon>Cyanobacteriota</taxon>
        <taxon>Cyanophyceae</taxon>
        <taxon>Nostocales</taxon>
        <taxon>Calotrichaceae</taxon>
        <taxon>Brunnivagina</taxon>
    </lineage>
</organism>
<protein>
    <submittedName>
        <fullName evidence="2">F0F1 ATP synthase subunit B</fullName>
    </submittedName>
</protein>
<proteinExistence type="predicted"/>
<dbReference type="AlphaFoldDB" id="A0A2A2TB50"/>
<keyword evidence="1" id="KW-0812">Transmembrane</keyword>
<feature type="non-terminal residue" evidence="2">
    <location>
        <position position="42"/>
    </location>
</feature>
<keyword evidence="1" id="KW-1133">Transmembrane helix</keyword>
<sequence length="42" mass="5033">MFDFDATLPFMAVQFLLLSALLNAFFYKPMTLALDDRDYYFR</sequence>
<dbReference type="Proteomes" id="UP000218238">
    <property type="component" value="Unassembled WGS sequence"/>
</dbReference>
<accession>A0A2A2TB50</accession>
<evidence type="ECO:0000256" key="1">
    <source>
        <dbReference type="SAM" id="Phobius"/>
    </source>
</evidence>
<keyword evidence="3" id="KW-1185">Reference proteome</keyword>
<feature type="transmembrane region" description="Helical" evidence="1">
    <location>
        <begin position="6"/>
        <end position="27"/>
    </location>
</feature>
<reference evidence="2 3" key="1">
    <citation type="submission" date="2017-08" db="EMBL/GenBank/DDBJ databases">
        <title>Draft genome sequence of filamentous cyanobacterium Calothrix elsteri CCALA 953.</title>
        <authorList>
            <person name="Gagunashvili A.N."/>
            <person name="Elster J."/>
            <person name="Andresson O.S."/>
        </authorList>
    </citation>
    <scope>NUCLEOTIDE SEQUENCE [LARGE SCALE GENOMIC DNA]</scope>
    <source>
        <strain evidence="2 3">CCALA 953</strain>
    </source>
</reference>
<gene>
    <name evidence="2" type="ORF">CK510_27225</name>
</gene>
<name>A0A2A2TB50_9CYAN</name>
<evidence type="ECO:0000313" key="2">
    <source>
        <dbReference type="EMBL" id="PAX50987.1"/>
    </source>
</evidence>
<comment type="caution">
    <text evidence="2">The sequence shown here is derived from an EMBL/GenBank/DDBJ whole genome shotgun (WGS) entry which is preliminary data.</text>
</comment>
<evidence type="ECO:0000313" key="3">
    <source>
        <dbReference type="Proteomes" id="UP000218238"/>
    </source>
</evidence>
<keyword evidence="1" id="KW-0472">Membrane</keyword>